<feature type="region of interest" description="Disordered" evidence="1">
    <location>
        <begin position="79"/>
        <end position="106"/>
    </location>
</feature>
<feature type="compositionally biased region" description="Polar residues" evidence="1">
    <location>
        <begin position="79"/>
        <end position="97"/>
    </location>
</feature>
<feature type="region of interest" description="Disordered" evidence="1">
    <location>
        <begin position="140"/>
        <end position="162"/>
    </location>
</feature>
<comment type="caution">
    <text evidence="2">The sequence shown here is derived from an EMBL/GenBank/DDBJ whole genome shotgun (WGS) entry which is preliminary data.</text>
</comment>
<feature type="compositionally biased region" description="Low complexity" evidence="1">
    <location>
        <begin position="153"/>
        <end position="162"/>
    </location>
</feature>
<keyword evidence="3" id="KW-1185">Reference proteome</keyword>
<dbReference type="OrthoDB" id="10417260at2759"/>
<protein>
    <submittedName>
        <fullName evidence="2">Uncharacterized protein</fullName>
    </submittedName>
</protein>
<evidence type="ECO:0000313" key="2">
    <source>
        <dbReference type="EMBL" id="KAF8570941.1"/>
    </source>
</evidence>
<name>A0A8T0DWD7_9TREM</name>
<dbReference type="Proteomes" id="UP000699462">
    <property type="component" value="Unassembled WGS sequence"/>
</dbReference>
<accession>A0A8T0DWD7</accession>
<evidence type="ECO:0000313" key="3">
    <source>
        <dbReference type="Proteomes" id="UP000699462"/>
    </source>
</evidence>
<organism evidence="2 3">
    <name type="scientific">Paragonimus westermani</name>
    <dbReference type="NCBI Taxonomy" id="34504"/>
    <lineage>
        <taxon>Eukaryota</taxon>
        <taxon>Metazoa</taxon>
        <taxon>Spiralia</taxon>
        <taxon>Lophotrochozoa</taxon>
        <taxon>Platyhelminthes</taxon>
        <taxon>Trematoda</taxon>
        <taxon>Digenea</taxon>
        <taxon>Plagiorchiida</taxon>
        <taxon>Troglotremata</taxon>
        <taxon>Troglotrematidae</taxon>
        <taxon>Paragonimus</taxon>
    </lineage>
</organism>
<sequence>MIVLARFEVVLCILFGVYGAVLFDVEAAVLTTRYVDLSDSAEATVGTATPGENVLTEAHDAGKKFPMSSSATDHVHVNSEVQTQPRGSATEGTTNPMVTTSKKPSKVTVTAPLTSVLEHTSPDLSGVAFIGGVDIPKAASVSNTSSGDSERATSSVTSTKTTTRFPHLMSTLTAFSVEINHGSKTGRDMDSQEQLTAVGEFFRRNHPDTGDVDAVGNAHSHHSSVIKPVSADVSAVDVPVPKTAPASSPEASSEDEKGLAIQLSPTLIFSSFACLLVRLLLPN</sequence>
<dbReference type="EMBL" id="JTDF01000809">
    <property type="protein sequence ID" value="KAF8570941.1"/>
    <property type="molecule type" value="Genomic_DNA"/>
</dbReference>
<dbReference type="AlphaFoldDB" id="A0A8T0DWD7"/>
<gene>
    <name evidence="2" type="ORF">P879_04650</name>
</gene>
<reference evidence="2 3" key="1">
    <citation type="submission" date="2019-07" db="EMBL/GenBank/DDBJ databases">
        <title>Annotation for the trematode Paragonimus westermani.</title>
        <authorList>
            <person name="Choi Y.-J."/>
        </authorList>
    </citation>
    <scope>NUCLEOTIDE SEQUENCE [LARGE SCALE GENOMIC DNA]</scope>
    <source>
        <strain evidence="2">180907_Pwestermani</strain>
    </source>
</reference>
<proteinExistence type="predicted"/>
<evidence type="ECO:0000256" key="1">
    <source>
        <dbReference type="SAM" id="MobiDB-lite"/>
    </source>
</evidence>